<dbReference type="PANTHER" id="PTHR22738:SF8">
    <property type="entry name" value="RAS ASSOCIATION DOMAIN-CONTAINING PROTEIN 3"/>
    <property type="match status" value="1"/>
</dbReference>
<evidence type="ECO:0000259" key="1">
    <source>
        <dbReference type="PROSITE" id="PS50200"/>
    </source>
</evidence>
<keyword evidence="3" id="KW-1185">Reference proteome</keyword>
<feature type="domain" description="Ras-associating" evidence="1">
    <location>
        <begin position="1"/>
        <end position="51"/>
    </location>
</feature>
<reference evidence="2" key="1">
    <citation type="submission" date="2023-08" db="EMBL/GenBank/DDBJ databases">
        <title>Pelteobagrus vachellii genome.</title>
        <authorList>
            <person name="Liu H."/>
        </authorList>
    </citation>
    <scope>NUCLEOTIDE SEQUENCE</scope>
    <source>
        <strain evidence="2">PRFRI_2022a</strain>
        <tissue evidence="2">Muscle</tissue>
    </source>
</reference>
<dbReference type="InterPro" id="IPR033614">
    <property type="entry name" value="RASSF1-6"/>
</dbReference>
<accession>A0AA88MMU3</accession>
<organism evidence="2 3">
    <name type="scientific">Tachysurus vachellii</name>
    <name type="common">Darkbarbel catfish</name>
    <name type="synonym">Pelteobagrus vachellii</name>
    <dbReference type="NCBI Taxonomy" id="175792"/>
    <lineage>
        <taxon>Eukaryota</taxon>
        <taxon>Metazoa</taxon>
        <taxon>Chordata</taxon>
        <taxon>Craniata</taxon>
        <taxon>Vertebrata</taxon>
        <taxon>Euteleostomi</taxon>
        <taxon>Actinopterygii</taxon>
        <taxon>Neopterygii</taxon>
        <taxon>Teleostei</taxon>
        <taxon>Ostariophysi</taxon>
        <taxon>Siluriformes</taxon>
        <taxon>Bagridae</taxon>
        <taxon>Tachysurus</taxon>
    </lineage>
</organism>
<dbReference type="GO" id="GO:0007165">
    <property type="term" value="P:signal transduction"/>
    <property type="evidence" value="ECO:0007669"/>
    <property type="project" value="InterPro"/>
</dbReference>
<protein>
    <recommendedName>
        <fullName evidence="1">Ras-associating domain-containing protein</fullName>
    </recommendedName>
</protein>
<dbReference type="AlphaFoldDB" id="A0AA88MMU3"/>
<dbReference type="Pfam" id="PF00788">
    <property type="entry name" value="RA"/>
    <property type="match status" value="1"/>
</dbReference>
<sequence length="100" mass="11134">MTVAEAFYLPCSSVNTPHISSSNTIQQVIKSLLRKFTVADNPAKFTLYKCFRREDRVCLASQLPTHPGQRGTGPGPGDTTCYNIYREKLEEALRATSSHN</sequence>
<dbReference type="PROSITE" id="PS50200">
    <property type="entry name" value="RA"/>
    <property type="match status" value="1"/>
</dbReference>
<gene>
    <name evidence="2" type="ORF">Q7C36_012517</name>
</gene>
<evidence type="ECO:0000313" key="3">
    <source>
        <dbReference type="Proteomes" id="UP001187315"/>
    </source>
</evidence>
<evidence type="ECO:0000313" key="2">
    <source>
        <dbReference type="EMBL" id="KAK2840938.1"/>
    </source>
</evidence>
<comment type="caution">
    <text evidence="2">The sequence shown here is derived from an EMBL/GenBank/DDBJ whole genome shotgun (WGS) entry which is preliminary data.</text>
</comment>
<dbReference type="Gene3D" id="3.10.20.90">
    <property type="entry name" value="Phosphatidylinositol 3-kinase Catalytic Subunit, Chain A, domain 1"/>
    <property type="match status" value="1"/>
</dbReference>
<proteinExistence type="predicted"/>
<dbReference type="EMBL" id="JAVHJS010000012">
    <property type="protein sequence ID" value="KAK2840938.1"/>
    <property type="molecule type" value="Genomic_DNA"/>
</dbReference>
<dbReference type="Proteomes" id="UP001187315">
    <property type="component" value="Unassembled WGS sequence"/>
</dbReference>
<name>A0AA88MMU3_TACVA</name>
<dbReference type="PANTHER" id="PTHR22738">
    <property type="entry name" value="RASSF"/>
    <property type="match status" value="1"/>
</dbReference>
<dbReference type="InterPro" id="IPR000159">
    <property type="entry name" value="RA_dom"/>
</dbReference>
<dbReference type="GO" id="GO:0005737">
    <property type="term" value="C:cytoplasm"/>
    <property type="evidence" value="ECO:0007669"/>
    <property type="project" value="TreeGrafter"/>
</dbReference>